<evidence type="ECO:0000313" key="2">
    <source>
        <dbReference type="EMBL" id="KAK1682156.1"/>
    </source>
</evidence>
<dbReference type="Gene3D" id="1.25.40.20">
    <property type="entry name" value="Ankyrin repeat-containing domain"/>
    <property type="match status" value="1"/>
</dbReference>
<keyword evidence="3" id="KW-1185">Reference proteome</keyword>
<dbReference type="SUPFAM" id="SSF47576">
    <property type="entry name" value="Calponin-homology domain, CH-domain"/>
    <property type="match status" value="1"/>
</dbReference>
<sequence length="143" mass="16280">MAADRGGGRRRQRSRWEAEGSEQAAGIANFQLMYVAHEGNAEGIRELLDAGADPNFRDLDDGRRAMHIPACEERAVAIQLPFERGAGCWSESWFFCWYCLRVRPATSLSSRLLDMVYPGVVKMRKVNFDAETEHDMIHDYKVL</sequence>
<dbReference type="AlphaFoldDB" id="A0AAD8WXJ3"/>
<proteinExistence type="predicted"/>
<protein>
    <submittedName>
        <fullName evidence="2">Uncharacterized protein</fullName>
    </submittedName>
</protein>
<dbReference type="InterPro" id="IPR036770">
    <property type="entry name" value="Ankyrin_rpt-contain_sf"/>
</dbReference>
<reference evidence="2" key="1">
    <citation type="submission" date="2023-07" db="EMBL/GenBank/DDBJ databases">
        <title>A chromosome-level genome assembly of Lolium multiflorum.</title>
        <authorList>
            <person name="Chen Y."/>
            <person name="Copetti D."/>
            <person name="Kolliker R."/>
            <person name="Studer B."/>
        </authorList>
    </citation>
    <scope>NUCLEOTIDE SEQUENCE</scope>
    <source>
        <strain evidence="2">02402/16</strain>
        <tissue evidence="2">Leaf</tissue>
    </source>
</reference>
<accession>A0AAD8WXJ3</accession>
<dbReference type="Proteomes" id="UP001231189">
    <property type="component" value="Unassembled WGS sequence"/>
</dbReference>
<evidence type="ECO:0000256" key="1">
    <source>
        <dbReference type="SAM" id="MobiDB-lite"/>
    </source>
</evidence>
<comment type="caution">
    <text evidence="2">The sequence shown here is derived from an EMBL/GenBank/DDBJ whole genome shotgun (WGS) entry which is preliminary data.</text>
</comment>
<name>A0AAD8WXJ3_LOLMU</name>
<dbReference type="EMBL" id="JAUUTY010000002">
    <property type="protein sequence ID" value="KAK1682156.1"/>
    <property type="molecule type" value="Genomic_DNA"/>
</dbReference>
<gene>
    <name evidence="2" type="ORF">QYE76_043004</name>
</gene>
<feature type="region of interest" description="Disordered" evidence="1">
    <location>
        <begin position="1"/>
        <end position="20"/>
    </location>
</feature>
<organism evidence="2 3">
    <name type="scientific">Lolium multiflorum</name>
    <name type="common">Italian ryegrass</name>
    <name type="synonym">Lolium perenne subsp. multiflorum</name>
    <dbReference type="NCBI Taxonomy" id="4521"/>
    <lineage>
        <taxon>Eukaryota</taxon>
        <taxon>Viridiplantae</taxon>
        <taxon>Streptophyta</taxon>
        <taxon>Embryophyta</taxon>
        <taxon>Tracheophyta</taxon>
        <taxon>Spermatophyta</taxon>
        <taxon>Magnoliopsida</taxon>
        <taxon>Liliopsida</taxon>
        <taxon>Poales</taxon>
        <taxon>Poaceae</taxon>
        <taxon>BOP clade</taxon>
        <taxon>Pooideae</taxon>
        <taxon>Poodae</taxon>
        <taxon>Poeae</taxon>
        <taxon>Poeae Chloroplast Group 2 (Poeae type)</taxon>
        <taxon>Loliodinae</taxon>
        <taxon>Loliinae</taxon>
        <taxon>Lolium</taxon>
    </lineage>
</organism>
<evidence type="ECO:0000313" key="3">
    <source>
        <dbReference type="Proteomes" id="UP001231189"/>
    </source>
</evidence>
<dbReference type="InterPro" id="IPR036872">
    <property type="entry name" value="CH_dom_sf"/>
</dbReference>
<dbReference type="SUPFAM" id="SSF48403">
    <property type="entry name" value="Ankyrin repeat"/>
    <property type="match status" value="1"/>
</dbReference>
<dbReference type="Gene3D" id="1.10.418.10">
    <property type="entry name" value="Calponin-like domain"/>
    <property type="match status" value="1"/>
</dbReference>